<proteinExistence type="predicted"/>
<accession>A0ABP9Z371</accession>
<organism evidence="2 3">
    <name type="scientific">Mucor flavus</name>
    <dbReference type="NCBI Taxonomy" id="439312"/>
    <lineage>
        <taxon>Eukaryota</taxon>
        <taxon>Fungi</taxon>
        <taxon>Fungi incertae sedis</taxon>
        <taxon>Mucoromycota</taxon>
        <taxon>Mucoromycotina</taxon>
        <taxon>Mucoromycetes</taxon>
        <taxon>Mucorales</taxon>
        <taxon>Mucorineae</taxon>
        <taxon>Mucoraceae</taxon>
        <taxon>Mucor</taxon>
    </lineage>
</organism>
<evidence type="ECO:0000256" key="1">
    <source>
        <dbReference type="SAM" id="Phobius"/>
    </source>
</evidence>
<keyword evidence="3" id="KW-1185">Reference proteome</keyword>
<comment type="caution">
    <text evidence="2">The sequence shown here is derived from an EMBL/GenBank/DDBJ whole genome shotgun (WGS) entry which is preliminary data.</text>
</comment>
<evidence type="ECO:0000313" key="3">
    <source>
        <dbReference type="Proteomes" id="UP001473302"/>
    </source>
</evidence>
<protein>
    <submittedName>
        <fullName evidence="2">Uncharacterized protein</fullName>
    </submittedName>
</protein>
<keyword evidence="1" id="KW-1133">Transmembrane helix</keyword>
<reference evidence="2 3" key="1">
    <citation type="submission" date="2024-04" db="EMBL/GenBank/DDBJ databases">
        <title>genome sequences of Mucor flavus KT1a and Helicostylum pulchrum KT1b strains isolated from the surface of a dry-aged beef.</title>
        <authorList>
            <person name="Toyotome T."/>
            <person name="Hosono M."/>
            <person name="Torimaru M."/>
            <person name="Fukuda K."/>
            <person name="Mikami N."/>
        </authorList>
    </citation>
    <scope>NUCLEOTIDE SEQUENCE [LARGE SCALE GENOMIC DNA]</scope>
    <source>
        <strain evidence="2 3">KT1a</strain>
    </source>
</reference>
<name>A0ABP9Z371_9FUNG</name>
<dbReference type="EMBL" id="BAABUK010000017">
    <property type="protein sequence ID" value="GAA5813554.1"/>
    <property type="molecule type" value="Genomic_DNA"/>
</dbReference>
<feature type="transmembrane region" description="Helical" evidence="1">
    <location>
        <begin position="21"/>
        <end position="48"/>
    </location>
</feature>
<gene>
    <name evidence="2" type="ORF">MFLAVUS_007036</name>
</gene>
<keyword evidence="1" id="KW-0472">Membrane</keyword>
<dbReference type="Proteomes" id="UP001473302">
    <property type="component" value="Unassembled WGS sequence"/>
</dbReference>
<sequence>MSVSKDIYPTLKSNMAISVRWWCIPLRTSIGVMSIPYVPYTVAGPLFYLYHRFYETNYVAGMTENLLVISYGIAYAFSYEIWLIFLVSIYNEHCDILTMCKFVSQQLNRPRGVEV</sequence>
<evidence type="ECO:0000313" key="2">
    <source>
        <dbReference type="EMBL" id="GAA5813554.1"/>
    </source>
</evidence>
<feature type="transmembrane region" description="Helical" evidence="1">
    <location>
        <begin position="68"/>
        <end position="90"/>
    </location>
</feature>
<keyword evidence="1" id="KW-0812">Transmembrane</keyword>